<name>A0A2N8ZK79_9VIBR</name>
<organism evidence="2 3">
    <name type="scientific">Vibrio tapetis subsp. tapetis</name>
    <dbReference type="NCBI Taxonomy" id="1671868"/>
    <lineage>
        <taxon>Bacteria</taxon>
        <taxon>Pseudomonadati</taxon>
        <taxon>Pseudomonadota</taxon>
        <taxon>Gammaproteobacteria</taxon>
        <taxon>Vibrionales</taxon>
        <taxon>Vibrionaceae</taxon>
        <taxon>Vibrio</taxon>
    </lineage>
</organism>
<evidence type="ECO:0000313" key="2">
    <source>
        <dbReference type="EMBL" id="SON52304.1"/>
    </source>
</evidence>
<keyword evidence="1" id="KW-0812">Transmembrane</keyword>
<dbReference type="Proteomes" id="UP000235828">
    <property type="component" value="Chromosome B"/>
</dbReference>
<dbReference type="OrthoDB" id="7433190at2"/>
<evidence type="ECO:0000256" key="1">
    <source>
        <dbReference type="SAM" id="Phobius"/>
    </source>
</evidence>
<protein>
    <submittedName>
        <fullName evidence="2">Uncharacterized protein</fullName>
    </submittedName>
</protein>
<keyword evidence="1" id="KW-0472">Membrane</keyword>
<keyword evidence="1" id="KW-1133">Transmembrane helix</keyword>
<keyword evidence="3" id="KW-1185">Reference proteome</keyword>
<dbReference type="RefSeq" id="WP_102524590.1">
    <property type="nucleotide sequence ID" value="NZ_LT960612.1"/>
</dbReference>
<gene>
    <name evidence="2" type="ORF">VTAP4600_B0693</name>
</gene>
<evidence type="ECO:0000313" key="3">
    <source>
        <dbReference type="Proteomes" id="UP000235828"/>
    </source>
</evidence>
<feature type="transmembrane region" description="Helical" evidence="1">
    <location>
        <begin position="45"/>
        <end position="73"/>
    </location>
</feature>
<sequence length="133" mass="14915">MFSVVFNRNCKKMGFILTLLSLAAWMTEWVGLVNVCPYCQVERTIIGILGIMMMLEIRPFIANSLTVLFGFIGMQVATSQLFMHFHENSYSEKTPMVIAALIIMTGQIVTLLYRANNVSSEKLALNADVVKSN</sequence>
<reference evidence="2 3" key="1">
    <citation type="submission" date="2017-10" db="EMBL/GenBank/DDBJ databases">
        <authorList>
            <person name="Banno H."/>
            <person name="Chua N.-H."/>
        </authorList>
    </citation>
    <scope>NUCLEOTIDE SEQUENCE [LARGE SCALE GENOMIC DNA]</scope>
    <source>
        <strain evidence="2">Vibrio tapetis CECT4600</strain>
    </source>
</reference>
<feature type="transmembrane region" description="Helical" evidence="1">
    <location>
        <begin position="94"/>
        <end position="113"/>
    </location>
</feature>
<dbReference type="AlphaFoldDB" id="A0A2N8ZK79"/>
<proteinExistence type="predicted"/>
<dbReference type="KEGG" id="vta:B0693"/>
<accession>A0A2N8ZK79</accession>
<dbReference type="EMBL" id="LT960612">
    <property type="protein sequence ID" value="SON52304.1"/>
    <property type="molecule type" value="Genomic_DNA"/>
</dbReference>